<dbReference type="InterPro" id="IPR000835">
    <property type="entry name" value="HTH_MarR-typ"/>
</dbReference>
<proteinExistence type="predicted"/>
<dbReference type="STRING" id="1544413.Clow_02084"/>
<dbReference type="InterPro" id="IPR036390">
    <property type="entry name" value="WH_DNA-bd_sf"/>
</dbReference>
<dbReference type="RefSeq" id="WP_055178819.1">
    <property type="nucleotide sequence ID" value="NZ_JAUSQY010000001.1"/>
</dbReference>
<dbReference type="Gene3D" id="1.10.10.10">
    <property type="entry name" value="Winged helix-like DNA-binding domain superfamily/Winged helix DNA-binding domain"/>
    <property type="match status" value="1"/>
</dbReference>
<reference evidence="2 3" key="1">
    <citation type="submission" date="2015-10" db="EMBL/GenBank/DDBJ databases">
        <title>Corynebacteirum lowii and Corynebacterium oculi species nova, derived from human clinical disease and and emended description of Corynebacterium mastiditis.</title>
        <authorList>
            <person name="Bernard K."/>
            <person name="Pacheco A.L."/>
            <person name="Mcdougall C."/>
            <person name="Burtx T."/>
            <person name="Weibe D."/>
            <person name="Tyler S."/>
            <person name="Olson A.B."/>
            <person name="Cnockaert M."/>
            <person name="Eguchi H."/>
            <person name="Kuwahara T."/>
            <person name="Nakayama-Imaohji H."/>
            <person name="Boudewijins M."/>
            <person name="Van Hoecke F."/>
            <person name="Bernier A.-M."/>
            <person name="Vandamme P."/>
        </authorList>
    </citation>
    <scope>NUCLEOTIDE SEQUENCE [LARGE SCALE GENOMIC DNA]</scope>
    <source>
        <strain evidence="2 3">NML 130206</strain>
    </source>
</reference>
<dbReference type="Pfam" id="PF13463">
    <property type="entry name" value="HTH_27"/>
    <property type="match status" value="1"/>
</dbReference>
<gene>
    <name evidence="2" type="primary">mhqR</name>
    <name evidence="2" type="ORF">Clow_02084</name>
</gene>
<dbReference type="OrthoDB" id="2600321at2"/>
<dbReference type="InterPro" id="IPR039422">
    <property type="entry name" value="MarR/SlyA-like"/>
</dbReference>
<dbReference type="PATRIC" id="fig|1544413.3.peg.2087"/>
<evidence type="ECO:0000313" key="2">
    <source>
        <dbReference type="EMBL" id="KQB84823.1"/>
    </source>
</evidence>
<dbReference type="SUPFAM" id="SSF46785">
    <property type="entry name" value="Winged helix' DNA-binding domain"/>
    <property type="match status" value="1"/>
</dbReference>
<dbReference type="GO" id="GO:0006950">
    <property type="term" value="P:response to stress"/>
    <property type="evidence" value="ECO:0007669"/>
    <property type="project" value="TreeGrafter"/>
</dbReference>
<dbReference type="GO" id="GO:0003700">
    <property type="term" value="F:DNA-binding transcription factor activity"/>
    <property type="evidence" value="ECO:0007669"/>
    <property type="project" value="InterPro"/>
</dbReference>
<dbReference type="SMART" id="SM00347">
    <property type="entry name" value="HTH_MARR"/>
    <property type="match status" value="1"/>
</dbReference>
<name>A0A0Q0Z5P4_9CORY</name>
<dbReference type="PANTHER" id="PTHR33164:SF43">
    <property type="entry name" value="HTH-TYPE TRANSCRIPTIONAL REPRESSOR YETL"/>
    <property type="match status" value="1"/>
</dbReference>
<accession>A0A0Q0Z5P4</accession>
<keyword evidence="3" id="KW-1185">Reference proteome</keyword>
<sequence>MNPSTSSIPMQLRYVVLALQRRGNRRLGALFQGIGLTTAQAETLEILAYHGPLTTREVGGYLLCESGSPSRILAALAEKKLSMRSHPAEDKRITLHSITKAGRDKLNSIYETEDIFHQALRTQAEEKNISEKDLSTTINTLTALLTDPELKNALHLRFSYLTE</sequence>
<evidence type="ECO:0000313" key="3">
    <source>
        <dbReference type="Proteomes" id="UP000050488"/>
    </source>
</evidence>
<dbReference type="PANTHER" id="PTHR33164">
    <property type="entry name" value="TRANSCRIPTIONAL REGULATOR, MARR FAMILY"/>
    <property type="match status" value="1"/>
</dbReference>
<organism evidence="2 3">
    <name type="scientific">Corynebacterium lowii</name>
    <dbReference type="NCBI Taxonomy" id="1544413"/>
    <lineage>
        <taxon>Bacteria</taxon>
        <taxon>Bacillati</taxon>
        <taxon>Actinomycetota</taxon>
        <taxon>Actinomycetes</taxon>
        <taxon>Mycobacteriales</taxon>
        <taxon>Corynebacteriaceae</taxon>
        <taxon>Corynebacterium</taxon>
    </lineage>
</organism>
<dbReference type="Proteomes" id="UP000050488">
    <property type="component" value="Unassembled WGS sequence"/>
</dbReference>
<comment type="caution">
    <text evidence="2">The sequence shown here is derived from an EMBL/GenBank/DDBJ whole genome shotgun (WGS) entry which is preliminary data.</text>
</comment>
<dbReference type="AlphaFoldDB" id="A0A0Q0Z5P4"/>
<feature type="domain" description="HTH marR-type" evidence="1">
    <location>
        <begin position="29"/>
        <end position="128"/>
    </location>
</feature>
<dbReference type="InterPro" id="IPR036388">
    <property type="entry name" value="WH-like_DNA-bd_sf"/>
</dbReference>
<dbReference type="EMBL" id="LKEV01000007">
    <property type="protein sequence ID" value="KQB84823.1"/>
    <property type="molecule type" value="Genomic_DNA"/>
</dbReference>
<evidence type="ECO:0000259" key="1">
    <source>
        <dbReference type="SMART" id="SM00347"/>
    </source>
</evidence>
<protein>
    <submittedName>
        <fullName evidence="2">HTH-type transcriptional regulator MhqR</fullName>
    </submittedName>
</protein>